<dbReference type="InterPro" id="IPR003593">
    <property type="entry name" value="AAA+_ATPase"/>
</dbReference>
<evidence type="ECO:0000259" key="1">
    <source>
        <dbReference type="SMART" id="SM00382"/>
    </source>
</evidence>
<organism evidence="2 3">
    <name type="scientific">Rhodovulum adriaticum</name>
    <name type="common">Rhodopseudomonas adriatica</name>
    <dbReference type="NCBI Taxonomy" id="35804"/>
    <lineage>
        <taxon>Bacteria</taxon>
        <taxon>Pseudomonadati</taxon>
        <taxon>Pseudomonadota</taxon>
        <taxon>Alphaproteobacteria</taxon>
        <taxon>Rhodobacterales</taxon>
        <taxon>Paracoccaceae</taxon>
        <taxon>Rhodovulum</taxon>
    </lineage>
</organism>
<dbReference type="Pfam" id="PF13177">
    <property type="entry name" value="DNA_pol3_delta2"/>
    <property type="match status" value="1"/>
</dbReference>
<sequence length="383" mass="40305">MTAPDDLPEPDRIEGAPHPRETARLIGQGAAEATFLEAFSGGRMHHGWLLTGPHGVGKATLAWSIARFLLAQPAEPQGAGLFGDAPPAPDSLAIAPDHPVAHRIAALSDPGLFLLRRAWDDKKKGLKTVITVDEVRKLHAFFGLSATEGGRRVVIVDSADEMNPNAANALLKLLEEPPARATLLLVSHQPARLLPTIRSRCRELRLSPLAPPDMAQALAQAGHAPGEGAGALAELSGGSVGEALRLLQLDGLTLYSELVALLAGHPRMDRPRTIALAQSVTGKGAEARLDLALRLIELLLSRLARTGATGQPPPEAAEDEAAMLARLSPDAHAARGWAEAAQTLSARARQGKAVNLDPASLILDTVHRIDDIAGRLTARGTPA</sequence>
<dbReference type="GO" id="GO:0006261">
    <property type="term" value="P:DNA-templated DNA replication"/>
    <property type="evidence" value="ECO:0007669"/>
    <property type="project" value="TreeGrafter"/>
</dbReference>
<reference evidence="2 3" key="1">
    <citation type="submission" date="2019-03" db="EMBL/GenBank/DDBJ databases">
        <title>Genomic Encyclopedia of Type Strains, Phase IV (KMG-IV): sequencing the most valuable type-strain genomes for metagenomic binning, comparative biology and taxonomic classification.</title>
        <authorList>
            <person name="Goeker M."/>
        </authorList>
    </citation>
    <scope>NUCLEOTIDE SEQUENCE [LARGE SCALE GENOMIC DNA]</scope>
    <source>
        <strain evidence="2 3">DSM 2781</strain>
    </source>
</reference>
<dbReference type="Proteomes" id="UP000295733">
    <property type="component" value="Unassembled WGS sequence"/>
</dbReference>
<feature type="domain" description="AAA+ ATPase" evidence="1">
    <location>
        <begin position="44"/>
        <end position="209"/>
    </location>
</feature>
<dbReference type="NCBIfam" id="NF005677">
    <property type="entry name" value="PRK07471.1"/>
    <property type="match status" value="1"/>
</dbReference>
<comment type="caution">
    <text evidence="2">The sequence shown here is derived from an EMBL/GenBank/DDBJ whole genome shotgun (WGS) entry which is preliminary data.</text>
</comment>
<dbReference type="EMBL" id="SLXL01000002">
    <property type="protein sequence ID" value="TCP26425.1"/>
    <property type="molecule type" value="Genomic_DNA"/>
</dbReference>
<dbReference type="OrthoDB" id="9811073at2"/>
<dbReference type="AlphaFoldDB" id="A0A4R2NYB5"/>
<protein>
    <submittedName>
        <fullName evidence="2">DNA polymerase-3 subunit delta</fullName>
    </submittedName>
</protein>
<dbReference type="SMART" id="SM00382">
    <property type="entry name" value="AAA"/>
    <property type="match status" value="1"/>
</dbReference>
<dbReference type="GO" id="GO:0009360">
    <property type="term" value="C:DNA polymerase III complex"/>
    <property type="evidence" value="ECO:0007669"/>
    <property type="project" value="TreeGrafter"/>
</dbReference>
<dbReference type="SUPFAM" id="SSF52540">
    <property type="entry name" value="P-loop containing nucleoside triphosphate hydrolases"/>
    <property type="match status" value="1"/>
</dbReference>
<dbReference type="PANTHER" id="PTHR11669">
    <property type="entry name" value="REPLICATION FACTOR C / DNA POLYMERASE III GAMMA-TAU SUBUNIT"/>
    <property type="match status" value="1"/>
</dbReference>
<keyword evidence="3" id="KW-1185">Reference proteome</keyword>
<dbReference type="RefSeq" id="WP_132600451.1">
    <property type="nucleotide sequence ID" value="NZ_SLXL01000002.1"/>
</dbReference>
<gene>
    <name evidence="2" type="ORF">EV656_102392</name>
</gene>
<dbReference type="Gene3D" id="3.40.50.300">
    <property type="entry name" value="P-loop containing nucleotide triphosphate hydrolases"/>
    <property type="match status" value="1"/>
</dbReference>
<dbReference type="InterPro" id="IPR027417">
    <property type="entry name" value="P-loop_NTPase"/>
</dbReference>
<evidence type="ECO:0000313" key="3">
    <source>
        <dbReference type="Proteomes" id="UP000295733"/>
    </source>
</evidence>
<dbReference type="InterPro" id="IPR050238">
    <property type="entry name" value="DNA_Rep/Repair_Clamp_Loader"/>
</dbReference>
<accession>A0A4R2NYB5</accession>
<proteinExistence type="predicted"/>
<evidence type="ECO:0000313" key="2">
    <source>
        <dbReference type="EMBL" id="TCP26425.1"/>
    </source>
</evidence>
<name>A0A4R2NYB5_RHOAD</name>
<dbReference type="PANTHER" id="PTHR11669:SF8">
    <property type="entry name" value="DNA POLYMERASE III SUBUNIT DELTA"/>
    <property type="match status" value="1"/>
</dbReference>